<evidence type="ECO:0008006" key="3">
    <source>
        <dbReference type="Google" id="ProtNLM"/>
    </source>
</evidence>
<organism evidence="1 2">
    <name type="scientific">Microseira wollei NIES-4236</name>
    <dbReference type="NCBI Taxonomy" id="2530354"/>
    <lineage>
        <taxon>Bacteria</taxon>
        <taxon>Bacillati</taxon>
        <taxon>Cyanobacteriota</taxon>
        <taxon>Cyanophyceae</taxon>
        <taxon>Oscillatoriophycideae</taxon>
        <taxon>Aerosakkonematales</taxon>
        <taxon>Aerosakkonemataceae</taxon>
        <taxon>Microseira</taxon>
    </lineage>
</organism>
<sequence>MNEADEIQNLKLQIEDLQVQLLKALTRANRAKDISPVERPSFRRVVMLVRPAWSELKKVAGGGLLFMGKLQRQFKSLKEIWLLLTQENWYLSDIFPPQKAPLEFKDAPPRLPKYPNLTKQIFDWQTGKPPANPEESQFSSVRFTCWRTTLIATVNQK</sequence>
<dbReference type="EMBL" id="BLAY01000339">
    <property type="protein sequence ID" value="GET44369.1"/>
    <property type="molecule type" value="Genomic_DNA"/>
</dbReference>
<name>A0AAV3XT34_9CYAN</name>
<protein>
    <recommendedName>
        <fullName evidence="3">Transposase</fullName>
    </recommendedName>
</protein>
<dbReference type="Proteomes" id="UP001050975">
    <property type="component" value="Unassembled WGS sequence"/>
</dbReference>
<gene>
    <name evidence="1" type="ORF">MiSe_91960</name>
</gene>
<evidence type="ECO:0000313" key="1">
    <source>
        <dbReference type="EMBL" id="GET44369.1"/>
    </source>
</evidence>
<evidence type="ECO:0000313" key="2">
    <source>
        <dbReference type="Proteomes" id="UP001050975"/>
    </source>
</evidence>
<dbReference type="RefSeq" id="WP_226594225.1">
    <property type="nucleotide sequence ID" value="NZ_BLAY01000339.1"/>
</dbReference>
<comment type="caution">
    <text evidence="1">The sequence shown here is derived from an EMBL/GenBank/DDBJ whole genome shotgun (WGS) entry which is preliminary data.</text>
</comment>
<accession>A0AAV3XT34</accession>
<proteinExistence type="predicted"/>
<reference evidence="1" key="1">
    <citation type="submission" date="2019-10" db="EMBL/GenBank/DDBJ databases">
        <title>Draft genome sequece of Microseira wollei NIES-4236.</title>
        <authorList>
            <person name="Yamaguchi H."/>
            <person name="Suzuki S."/>
            <person name="Kawachi M."/>
        </authorList>
    </citation>
    <scope>NUCLEOTIDE SEQUENCE</scope>
    <source>
        <strain evidence="1">NIES-4236</strain>
    </source>
</reference>
<dbReference type="AlphaFoldDB" id="A0AAV3XT34"/>
<keyword evidence="2" id="KW-1185">Reference proteome</keyword>